<dbReference type="Proteomes" id="UP000697927">
    <property type="component" value="Unassembled WGS sequence"/>
</dbReference>
<evidence type="ECO:0000256" key="8">
    <source>
        <dbReference type="ARBA" id="ARBA00023237"/>
    </source>
</evidence>
<keyword evidence="8" id="KW-0998">Cell outer membrane</keyword>
<keyword evidence="6" id="KW-0406">Ion transport</keyword>
<dbReference type="InterPro" id="IPR033900">
    <property type="entry name" value="Gram_neg_porin_domain"/>
</dbReference>
<dbReference type="InterPro" id="IPR050298">
    <property type="entry name" value="Gram-neg_bact_OMP"/>
</dbReference>
<keyword evidence="7" id="KW-0472">Membrane</keyword>
<evidence type="ECO:0000313" key="11">
    <source>
        <dbReference type="Proteomes" id="UP000697927"/>
    </source>
</evidence>
<evidence type="ECO:0000256" key="6">
    <source>
        <dbReference type="ARBA" id="ARBA00023114"/>
    </source>
</evidence>
<dbReference type="InterPro" id="IPR023614">
    <property type="entry name" value="Porin_dom_sf"/>
</dbReference>
<sequence>MKLKYMPLLLVPFYGFTQAAEIYNKDSNKLDFYGRLVARHQFSDTVSADGDKTYARIGFKGLTTINDTLQGFGQWEYQISGNVAEGQEGNHSRTRLAFAGLKHASLGSLDYGRNYGVIYDVESFTDILPVFGADTYTRPDTFMQLRAGGVLTWRGYDFFGLVEGLNLAIQYQGKNEDSSRAVRNQNGDGVGASLVWQSDYGLSLGTAYAGSNRTDAQQQKSGNNAGRAESLNAGIKYDTGKFLIGSVYAETRNMIWAGGSDWTLGDAGYGKWGAVTDRTRNIEVAAHYQFDNGFRPSVAYLQSRMDYNGISGNIVKYADISIRYFFNKNFSAHADWKINLLDDDSRVIKATGISTDNVLAAGMIYQF</sequence>
<dbReference type="CDD" id="cd00342">
    <property type="entry name" value="gram_neg_porins"/>
    <property type="match status" value="1"/>
</dbReference>
<comment type="caution">
    <text evidence="10">The sequence shown here is derived from an EMBL/GenBank/DDBJ whole genome shotgun (WGS) entry which is preliminary data.</text>
</comment>
<comment type="subcellular location">
    <subcellularLocation>
        <location evidence="1">Cell outer membrane</location>
        <topology evidence="1">Multi-pass membrane protein</topology>
    </subcellularLocation>
</comment>
<dbReference type="Pfam" id="PF00267">
    <property type="entry name" value="Porin_1"/>
    <property type="match status" value="1"/>
</dbReference>
<keyword evidence="3" id="KW-1134">Transmembrane beta strand</keyword>
<evidence type="ECO:0000313" key="10">
    <source>
        <dbReference type="EMBL" id="NIY47855.1"/>
    </source>
</evidence>
<reference evidence="10 11" key="1">
    <citation type="journal article" date="2020" name="Microorganisms">
        <title>Polyphasic Characterisation of Cedecea colo sp. nov., a New Enteric Bacterium Isolated from the Koala Hindgut.</title>
        <authorList>
            <person name="Boath J.M."/>
            <person name="Dakhal S."/>
            <person name="Van T.T.H."/>
            <person name="Moore R.J."/>
            <person name="Dekiwadia C."/>
            <person name="Macreadie I.G."/>
        </authorList>
    </citation>
    <scope>NUCLEOTIDE SEQUENCE [LARGE SCALE GENOMIC DNA]</scope>
    <source>
        <strain evidence="10 11">ZA</strain>
    </source>
</reference>
<dbReference type="PRINTS" id="PR00182">
    <property type="entry name" value="ECOLNEIPORIN"/>
</dbReference>
<accession>A0ABX0VLD7</accession>
<keyword evidence="11" id="KW-1185">Reference proteome</keyword>
<evidence type="ECO:0000256" key="7">
    <source>
        <dbReference type="ARBA" id="ARBA00023136"/>
    </source>
</evidence>
<keyword evidence="6" id="KW-0626">Porin</keyword>
<evidence type="ECO:0000256" key="5">
    <source>
        <dbReference type="ARBA" id="ARBA00022729"/>
    </source>
</evidence>
<dbReference type="Gene3D" id="2.40.160.10">
    <property type="entry name" value="Porin"/>
    <property type="match status" value="1"/>
</dbReference>
<evidence type="ECO:0000256" key="1">
    <source>
        <dbReference type="ARBA" id="ARBA00004571"/>
    </source>
</evidence>
<dbReference type="InterPro" id="IPR001702">
    <property type="entry name" value="Porin_Gram-ve"/>
</dbReference>
<dbReference type="PRINTS" id="PR00183">
    <property type="entry name" value="ECOLIPORIN"/>
</dbReference>
<evidence type="ECO:0000256" key="4">
    <source>
        <dbReference type="ARBA" id="ARBA00022692"/>
    </source>
</evidence>
<proteinExistence type="inferred from homology"/>
<feature type="chain" id="PRO_5045657295" evidence="9">
    <location>
        <begin position="20"/>
        <end position="367"/>
    </location>
</feature>
<keyword evidence="6" id="KW-0813">Transport</keyword>
<evidence type="ECO:0000256" key="2">
    <source>
        <dbReference type="ARBA" id="ARBA00007539"/>
    </source>
</evidence>
<keyword evidence="5 9" id="KW-0732">Signal</keyword>
<name>A0ABX0VLD7_9ENTR</name>
<evidence type="ECO:0000256" key="9">
    <source>
        <dbReference type="SAM" id="SignalP"/>
    </source>
</evidence>
<dbReference type="RefSeq" id="WP_167610509.1">
    <property type="nucleotide sequence ID" value="NZ_SOYS01000003.1"/>
</dbReference>
<dbReference type="PANTHER" id="PTHR34501">
    <property type="entry name" value="PROTEIN YDDL-RELATED"/>
    <property type="match status" value="1"/>
</dbReference>
<feature type="signal peptide" evidence="9">
    <location>
        <begin position="1"/>
        <end position="19"/>
    </location>
</feature>
<dbReference type="InterPro" id="IPR001897">
    <property type="entry name" value="Porin_gammaproteobac"/>
</dbReference>
<keyword evidence="4" id="KW-0812">Transmembrane</keyword>
<dbReference type="SUPFAM" id="SSF56935">
    <property type="entry name" value="Porins"/>
    <property type="match status" value="1"/>
</dbReference>
<organism evidence="10 11">
    <name type="scientific">Cedecea colo</name>
    <dbReference type="NCBI Taxonomy" id="2552946"/>
    <lineage>
        <taxon>Bacteria</taxon>
        <taxon>Pseudomonadati</taxon>
        <taxon>Pseudomonadota</taxon>
        <taxon>Gammaproteobacteria</taxon>
        <taxon>Enterobacterales</taxon>
        <taxon>Enterobacteriaceae</taxon>
        <taxon>Cedecea</taxon>
    </lineage>
</organism>
<comment type="similarity">
    <text evidence="2">Belongs to the Gram-negative porin family.</text>
</comment>
<gene>
    <name evidence="10" type="ORF">E2L00_10020</name>
</gene>
<evidence type="ECO:0000256" key="3">
    <source>
        <dbReference type="ARBA" id="ARBA00022452"/>
    </source>
</evidence>
<protein>
    <submittedName>
        <fullName evidence="10">Porin</fullName>
    </submittedName>
</protein>
<dbReference type="PANTHER" id="PTHR34501:SF8">
    <property type="entry name" value="OUTER MEMBRANE PORIN N-RELATED"/>
    <property type="match status" value="1"/>
</dbReference>
<dbReference type="EMBL" id="SOYS01000003">
    <property type="protein sequence ID" value="NIY47855.1"/>
    <property type="molecule type" value="Genomic_DNA"/>
</dbReference>